<proteinExistence type="inferred from homology"/>
<dbReference type="SMART" id="SM01010">
    <property type="entry name" value="AMPKBI"/>
    <property type="match status" value="1"/>
</dbReference>
<dbReference type="SUPFAM" id="SSF81296">
    <property type="entry name" value="E set domains"/>
    <property type="match status" value="1"/>
</dbReference>
<protein>
    <submittedName>
        <fullName evidence="3">SNF1-related protein kinase regulatory subunit beta-2</fullName>
    </submittedName>
</protein>
<keyword evidence="4" id="KW-1185">Reference proteome</keyword>
<dbReference type="OrthoDB" id="531008at2759"/>
<dbReference type="InterPro" id="IPR014756">
    <property type="entry name" value="Ig_E-set"/>
</dbReference>
<dbReference type="SUPFAM" id="SSF160219">
    <property type="entry name" value="AMPKBI-like"/>
    <property type="match status" value="1"/>
</dbReference>
<evidence type="ECO:0000259" key="2">
    <source>
        <dbReference type="SMART" id="SM01010"/>
    </source>
</evidence>
<dbReference type="CDD" id="cd02859">
    <property type="entry name" value="E_set_AMPKbeta_like_N"/>
    <property type="match status" value="1"/>
</dbReference>
<dbReference type="PANTHER" id="PTHR46316:SF6">
    <property type="entry name" value="ASSOCIATION WITH THE SNF1 COMPLEX (ASC) DOMAIN-CONTAINING PROTEIN"/>
    <property type="match status" value="1"/>
</dbReference>
<comment type="caution">
    <text evidence="3">The sequence shown here is derived from an EMBL/GenBank/DDBJ whole genome shotgun (WGS) entry which is preliminary data.</text>
</comment>
<dbReference type="Gene3D" id="2.60.40.10">
    <property type="entry name" value="Immunoglobulins"/>
    <property type="match status" value="1"/>
</dbReference>
<reference evidence="3 4" key="1">
    <citation type="journal article" date="2019" name="Plant Biotechnol. J.">
        <title>The red bayberry genome and genetic basis of sex determination.</title>
        <authorList>
            <person name="Jia H.M."/>
            <person name="Jia H.J."/>
            <person name="Cai Q.L."/>
            <person name="Wang Y."/>
            <person name="Zhao H.B."/>
            <person name="Yang W.F."/>
            <person name="Wang G.Y."/>
            <person name="Li Y.H."/>
            <person name="Zhan D.L."/>
            <person name="Shen Y.T."/>
            <person name="Niu Q.F."/>
            <person name="Chang L."/>
            <person name="Qiu J."/>
            <person name="Zhao L."/>
            <person name="Xie H.B."/>
            <person name="Fu W.Y."/>
            <person name="Jin J."/>
            <person name="Li X.W."/>
            <person name="Jiao Y."/>
            <person name="Zhou C.C."/>
            <person name="Tu T."/>
            <person name="Chai C.Y."/>
            <person name="Gao J.L."/>
            <person name="Fan L.J."/>
            <person name="van de Weg E."/>
            <person name="Wang J.Y."/>
            <person name="Gao Z.S."/>
        </authorList>
    </citation>
    <scope>NUCLEOTIDE SEQUENCE [LARGE SCALE GENOMIC DNA]</scope>
    <source>
        <tissue evidence="3">Leaves</tissue>
    </source>
</reference>
<dbReference type="GO" id="GO:0009507">
    <property type="term" value="C:chloroplast"/>
    <property type="evidence" value="ECO:0007669"/>
    <property type="project" value="UniProtKB-ARBA"/>
</dbReference>
<dbReference type="InterPro" id="IPR006828">
    <property type="entry name" value="ASC_dom"/>
</dbReference>
<dbReference type="AlphaFoldDB" id="A0A6A1VAA5"/>
<dbReference type="InterPro" id="IPR032640">
    <property type="entry name" value="AMPK1_CBM"/>
</dbReference>
<dbReference type="Proteomes" id="UP000516437">
    <property type="component" value="Chromosome 6"/>
</dbReference>
<dbReference type="Gene3D" id="6.20.250.60">
    <property type="match status" value="1"/>
</dbReference>
<sequence>MVMGDTGDRKSGAGPSGVKKFEENCEQYVELARGVTVLDYHAHGPRDPRAPFNVNRETRTMKKICGDVRCRCKVMGPDNGILNKSSHGQPAVCLREIKSIDRLSQAGLPQNWGSGRFGCIDFVLYFQVLETSMLGPAQVMQSQVHSSPHSVIYNKDDFNERWISVEITWNYAGNLVAVMGSWDSWQTMETLQHIGQNRTVTKVLPVGIHYYRFIVDGVLLCAPDLQWVSDDYGNRYNILDLQELGVFSSFRPPLKVPLVVDKEDILKTPVNGRSNLSEFECPPSPPSSYDNKLLTNEDFYHKTKEGNVREILPPELPPQLEDVAMDEPSSFKPSSSTDIHHCLPRPGFTQLNHLYTRKNDQYVAFCSTQRVGHKFVTAIIYKPLSKTK</sequence>
<name>A0A6A1VAA5_9ROSI</name>
<evidence type="ECO:0000313" key="4">
    <source>
        <dbReference type="Proteomes" id="UP000516437"/>
    </source>
</evidence>
<dbReference type="Pfam" id="PF16561">
    <property type="entry name" value="AMPK1_CBM"/>
    <property type="match status" value="1"/>
</dbReference>
<dbReference type="InterPro" id="IPR043554">
    <property type="entry name" value="KINB"/>
</dbReference>
<feature type="domain" description="Association with the SNF1 complex (ASC)" evidence="2">
    <location>
        <begin position="282"/>
        <end position="384"/>
    </location>
</feature>
<dbReference type="EMBL" id="RXIC02000024">
    <property type="protein sequence ID" value="KAB1208727.1"/>
    <property type="molecule type" value="Genomic_DNA"/>
</dbReference>
<evidence type="ECO:0000256" key="1">
    <source>
        <dbReference type="ARBA" id="ARBA00010926"/>
    </source>
</evidence>
<dbReference type="InterPro" id="IPR013783">
    <property type="entry name" value="Ig-like_fold"/>
</dbReference>
<organism evidence="3 4">
    <name type="scientific">Morella rubra</name>
    <name type="common">Chinese bayberry</name>
    <dbReference type="NCBI Taxonomy" id="262757"/>
    <lineage>
        <taxon>Eukaryota</taxon>
        <taxon>Viridiplantae</taxon>
        <taxon>Streptophyta</taxon>
        <taxon>Embryophyta</taxon>
        <taxon>Tracheophyta</taxon>
        <taxon>Spermatophyta</taxon>
        <taxon>Magnoliopsida</taxon>
        <taxon>eudicotyledons</taxon>
        <taxon>Gunneridae</taxon>
        <taxon>Pentapetalae</taxon>
        <taxon>rosids</taxon>
        <taxon>fabids</taxon>
        <taxon>Fagales</taxon>
        <taxon>Myricaceae</taxon>
        <taxon>Morella</taxon>
    </lineage>
</organism>
<evidence type="ECO:0000313" key="3">
    <source>
        <dbReference type="EMBL" id="KAB1208727.1"/>
    </source>
</evidence>
<gene>
    <name evidence="3" type="ORF">CJ030_MR6G003668</name>
</gene>
<dbReference type="PANTHER" id="PTHR46316">
    <property type="entry name" value="SNF1-RELATED PROTEIN KINASE REGULATORY SUBUNIT BETA-1"/>
    <property type="match status" value="1"/>
</dbReference>
<dbReference type="Pfam" id="PF04739">
    <property type="entry name" value="AMPKBI"/>
    <property type="match status" value="1"/>
</dbReference>
<dbReference type="InterPro" id="IPR037256">
    <property type="entry name" value="ASC_dom_sf"/>
</dbReference>
<accession>A0A6A1VAA5</accession>
<comment type="similarity">
    <text evidence="1">Belongs to the 5'-AMP-activated protein kinase beta subunit family.</text>
</comment>